<sequence>MNFANQHVIVVGLGDTGLASAMWLAAHGARVTVADSRETPPNTATLAERLPGVALRCGAFDETSFADADLLVVSPGVALATPAVAAYIAAGGPVVGDVELLALSLQSRPGKMIAITGSNGKTTVTSLVGHLCQAAGLDTVVAGNIGLPVLEALLERERSGVWPDVWVLELSSFQLETTTSLAADAATVLNISEDHLDRYQDLLDYAHSKTAVFGGSGVQVLNRDDALCRAMSRPSRTVAWFSLQDASADYGLIQKDGRYWLASRGEKLLDVASLQLTGLHNAANALAALALTEAIGLPRTVLLDGLTTFKGLPHRVELIDEFDGVAYIDDSKGTNVGATEAALNGMTRKVVLIAGGDGKGQDFAPLKPALARIGRAVLLIGRDAPRLRAALQGSDLMLVDCATLEEATRQAAALAVSGDVVLLSPACASLDMFRNYAHRAQVFIDTVAAIKQERHPS</sequence>
<comment type="caution">
    <text evidence="11">The sequence shown here is derived from an EMBL/GenBank/DDBJ whole genome shotgun (WGS) entry which is preliminary data.</text>
</comment>
<evidence type="ECO:0000256" key="6">
    <source>
        <dbReference type="ARBA" id="ARBA00022840"/>
    </source>
</evidence>
<dbReference type="SUPFAM" id="SSF51984">
    <property type="entry name" value="MurCD N-terminal domain"/>
    <property type="match status" value="1"/>
</dbReference>
<gene>
    <name evidence="7 11" type="primary">murD</name>
    <name evidence="11" type="ORF">QU481_08995</name>
</gene>
<keyword evidence="7 8" id="KW-0131">Cell cycle</keyword>
<dbReference type="PANTHER" id="PTHR43692:SF1">
    <property type="entry name" value="UDP-N-ACETYLMURAMOYLALANINE--D-GLUTAMATE LIGASE"/>
    <property type="match status" value="1"/>
</dbReference>
<dbReference type="RefSeq" id="WP_289829623.1">
    <property type="nucleotide sequence ID" value="NZ_JAUEDK010000012.1"/>
</dbReference>
<keyword evidence="6 7" id="KW-0067">ATP-binding</keyword>
<keyword evidence="7 8" id="KW-0133">Cell shape</keyword>
<evidence type="ECO:0000313" key="11">
    <source>
        <dbReference type="EMBL" id="MDN0075032.1"/>
    </source>
</evidence>
<protein>
    <recommendedName>
        <fullName evidence="7 8">UDP-N-acetylmuramoylalanine--D-glutamate ligase</fullName>
        <ecNumber evidence="7 8">6.3.2.9</ecNumber>
    </recommendedName>
    <alternativeName>
        <fullName evidence="7">D-glutamic acid-adding enzyme</fullName>
    </alternativeName>
    <alternativeName>
        <fullName evidence="7">UDP-N-acetylmuramoyl-L-alanyl-D-glutamate synthetase</fullName>
    </alternativeName>
</protein>
<dbReference type="Pfam" id="PF02875">
    <property type="entry name" value="Mur_ligase_C"/>
    <property type="match status" value="1"/>
</dbReference>
<reference evidence="11" key="1">
    <citation type="submission" date="2023-06" db="EMBL/GenBank/DDBJ databases">
        <authorList>
            <person name="Zhang S."/>
        </authorList>
    </citation>
    <scope>NUCLEOTIDE SEQUENCE</scope>
    <source>
        <strain evidence="11">SG2303</strain>
    </source>
</reference>
<evidence type="ECO:0000313" key="12">
    <source>
        <dbReference type="Proteomes" id="UP001168540"/>
    </source>
</evidence>
<dbReference type="PANTHER" id="PTHR43692">
    <property type="entry name" value="UDP-N-ACETYLMURAMOYLALANINE--D-GLUTAMATE LIGASE"/>
    <property type="match status" value="1"/>
</dbReference>
<keyword evidence="4 7" id="KW-0436">Ligase</keyword>
<dbReference type="InterPro" id="IPR013221">
    <property type="entry name" value="Mur_ligase_cen"/>
</dbReference>
<feature type="domain" description="Mur ligase central" evidence="10">
    <location>
        <begin position="115"/>
        <end position="291"/>
    </location>
</feature>
<dbReference type="SUPFAM" id="SSF53244">
    <property type="entry name" value="MurD-like peptide ligases, peptide-binding domain"/>
    <property type="match status" value="1"/>
</dbReference>
<dbReference type="Gene3D" id="3.90.190.20">
    <property type="entry name" value="Mur ligase, C-terminal domain"/>
    <property type="match status" value="1"/>
</dbReference>
<comment type="similarity">
    <text evidence="7">Belongs to the MurCDEF family.</text>
</comment>
<keyword evidence="5 7" id="KW-0547">Nucleotide-binding</keyword>
<dbReference type="EC" id="6.3.2.9" evidence="7 8"/>
<evidence type="ECO:0000256" key="7">
    <source>
        <dbReference type="HAMAP-Rule" id="MF_00639"/>
    </source>
</evidence>
<dbReference type="Pfam" id="PF21799">
    <property type="entry name" value="MurD-like_N"/>
    <property type="match status" value="1"/>
</dbReference>
<comment type="function">
    <text evidence="7 8">Cell wall formation. Catalyzes the addition of glutamate to the nucleotide precursor UDP-N-acetylmuramoyl-L-alanine (UMA).</text>
</comment>
<evidence type="ECO:0000256" key="5">
    <source>
        <dbReference type="ARBA" id="ARBA00022741"/>
    </source>
</evidence>
<dbReference type="SUPFAM" id="SSF53623">
    <property type="entry name" value="MurD-like peptide ligases, catalytic domain"/>
    <property type="match status" value="1"/>
</dbReference>
<dbReference type="HAMAP" id="MF_00639">
    <property type="entry name" value="MurD"/>
    <property type="match status" value="1"/>
</dbReference>
<dbReference type="Gene3D" id="3.40.1190.10">
    <property type="entry name" value="Mur-like, catalytic domain"/>
    <property type="match status" value="1"/>
</dbReference>
<name>A0ABT7XML5_9NEIS</name>
<comment type="catalytic activity">
    <reaction evidence="7 8">
        <text>UDP-N-acetyl-alpha-D-muramoyl-L-alanine + D-glutamate + ATP = UDP-N-acetyl-alpha-D-muramoyl-L-alanyl-D-glutamate + ADP + phosphate + H(+)</text>
        <dbReference type="Rhea" id="RHEA:16429"/>
        <dbReference type="ChEBI" id="CHEBI:15378"/>
        <dbReference type="ChEBI" id="CHEBI:29986"/>
        <dbReference type="ChEBI" id="CHEBI:30616"/>
        <dbReference type="ChEBI" id="CHEBI:43474"/>
        <dbReference type="ChEBI" id="CHEBI:83898"/>
        <dbReference type="ChEBI" id="CHEBI:83900"/>
        <dbReference type="ChEBI" id="CHEBI:456216"/>
        <dbReference type="EC" id="6.3.2.9"/>
    </reaction>
</comment>
<dbReference type="InterPro" id="IPR036615">
    <property type="entry name" value="Mur_ligase_C_dom_sf"/>
</dbReference>
<accession>A0ABT7XML5</accession>
<evidence type="ECO:0000256" key="4">
    <source>
        <dbReference type="ARBA" id="ARBA00022598"/>
    </source>
</evidence>
<keyword evidence="7 8" id="KW-0961">Cell wall biogenesis/degradation</keyword>
<keyword evidence="3 7" id="KW-0963">Cytoplasm</keyword>
<dbReference type="InterPro" id="IPR004101">
    <property type="entry name" value="Mur_ligase_C"/>
</dbReference>
<organism evidence="11 12">
    <name type="scientific">Crenobacter oryzisoli</name>
    <dbReference type="NCBI Taxonomy" id="3056844"/>
    <lineage>
        <taxon>Bacteria</taxon>
        <taxon>Pseudomonadati</taxon>
        <taxon>Pseudomonadota</taxon>
        <taxon>Betaproteobacteria</taxon>
        <taxon>Neisseriales</taxon>
        <taxon>Neisseriaceae</taxon>
        <taxon>Crenobacter</taxon>
    </lineage>
</organism>
<keyword evidence="7 8" id="KW-0573">Peptidoglycan synthesis</keyword>
<keyword evidence="7 8" id="KW-0132">Cell division</keyword>
<evidence type="ECO:0000256" key="1">
    <source>
        <dbReference type="ARBA" id="ARBA00004496"/>
    </source>
</evidence>
<dbReference type="GO" id="GO:0008764">
    <property type="term" value="F:UDP-N-acetylmuramoylalanine-D-glutamate ligase activity"/>
    <property type="evidence" value="ECO:0007669"/>
    <property type="project" value="UniProtKB-EC"/>
</dbReference>
<dbReference type="NCBIfam" id="TIGR01087">
    <property type="entry name" value="murD"/>
    <property type="match status" value="1"/>
</dbReference>
<evidence type="ECO:0000256" key="3">
    <source>
        <dbReference type="ARBA" id="ARBA00022490"/>
    </source>
</evidence>
<comment type="subcellular location">
    <subcellularLocation>
        <location evidence="1 7 8">Cytoplasm</location>
    </subcellularLocation>
</comment>
<dbReference type="Pfam" id="PF08245">
    <property type="entry name" value="Mur_ligase_M"/>
    <property type="match status" value="1"/>
</dbReference>
<feature type="domain" description="Mur ligase C-terminal" evidence="9">
    <location>
        <begin position="314"/>
        <end position="427"/>
    </location>
</feature>
<proteinExistence type="inferred from homology"/>
<dbReference type="Gene3D" id="3.40.50.720">
    <property type="entry name" value="NAD(P)-binding Rossmann-like Domain"/>
    <property type="match status" value="1"/>
</dbReference>
<evidence type="ECO:0000256" key="8">
    <source>
        <dbReference type="RuleBase" id="RU003664"/>
    </source>
</evidence>
<evidence type="ECO:0000256" key="2">
    <source>
        <dbReference type="ARBA" id="ARBA00004752"/>
    </source>
</evidence>
<keyword evidence="12" id="KW-1185">Reference proteome</keyword>
<evidence type="ECO:0000259" key="10">
    <source>
        <dbReference type="Pfam" id="PF08245"/>
    </source>
</evidence>
<dbReference type="Proteomes" id="UP001168540">
    <property type="component" value="Unassembled WGS sequence"/>
</dbReference>
<feature type="binding site" evidence="7">
    <location>
        <begin position="117"/>
        <end position="123"/>
    </location>
    <ligand>
        <name>ATP</name>
        <dbReference type="ChEBI" id="CHEBI:30616"/>
    </ligand>
</feature>
<evidence type="ECO:0000259" key="9">
    <source>
        <dbReference type="Pfam" id="PF02875"/>
    </source>
</evidence>
<dbReference type="EMBL" id="JAUEDK010000012">
    <property type="protein sequence ID" value="MDN0075032.1"/>
    <property type="molecule type" value="Genomic_DNA"/>
</dbReference>
<dbReference type="InterPro" id="IPR005762">
    <property type="entry name" value="MurD"/>
</dbReference>
<dbReference type="InterPro" id="IPR036565">
    <property type="entry name" value="Mur-like_cat_sf"/>
</dbReference>
<comment type="pathway">
    <text evidence="2 7 8">Cell wall biogenesis; peptidoglycan biosynthesis.</text>
</comment>